<proteinExistence type="predicted"/>
<evidence type="ECO:0000313" key="2">
    <source>
        <dbReference type="Proteomes" id="UP000324222"/>
    </source>
</evidence>
<gene>
    <name evidence="1" type="ORF">E2C01_011668</name>
</gene>
<keyword evidence="2" id="KW-1185">Reference proteome</keyword>
<accession>A0A5B7DCJ9</accession>
<name>A0A5B7DCJ9_PORTR</name>
<reference evidence="1 2" key="1">
    <citation type="submission" date="2019-05" db="EMBL/GenBank/DDBJ databases">
        <title>Another draft genome of Portunus trituberculatus and its Hox gene families provides insights of decapod evolution.</title>
        <authorList>
            <person name="Jeong J.-H."/>
            <person name="Song I."/>
            <person name="Kim S."/>
            <person name="Choi T."/>
            <person name="Kim D."/>
            <person name="Ryu S."/>
            <person name="Kim W."/>
        </authorList>
    </citation>
    <scope>NUCLEOTIDE SEQUENCE [LARGE SCALE GENOMIC DNA]</scope>
    <source>
        <tissue evidence="1">Muscle</tissue>
    </source>
</reference>
<organism evidence="1 2">
    <name type="scientific">Portunus trituberculatus</name>
    <name type="common">Swimming crab</name>
    <name type="synonym">Neptunus trituberculatus</name>
    <dbReference type="NCBI Taxonomy" id="210409"/>
    <lineage>
        <taxon>Eukaryota</taxon>
        <taxon>Metazoa</taxon>
        <taxon>Ecdysozoa</taxon>
        <taxon>Arthropoda</taxon>
        <taxon>Crustacea</taxon>
        <taxon>Multicrustacea</taxon>
        <taxon>Malacostraca</taxon>
        <taxon>Eumalacostraca</taxon>
        <taxon>Eucarida</taxon>
        <taxon>Decapoda</taxon>
        <taxon>Pleocyemata</taxon>
        <taxon>Brachyura</taxon>
        <taxon>Eubrachyura</taxon>
        <taxon>Portunoidea</taxon>
        <taxon>Portunidae</taxon>
        <taxon>Portuninae</taxon>
        <taxon>Portunus</taxon>
    </lineage>
</organism>
<sequence length="60" mass="6684">MGMAQVPWPHLPRHCYTKLQSFEYKSAMAALDNRLHQPPKTSLQDYLSGVSALAGLDKPS</sequence>
<dbReference type="Proteomes" id="UP000324222">
    <property type="component" value="Unassembled WGS sequence"/>
</dbReference>
<dbReference type="AlphaFoldDB" id="A0A5B7DCJ9"/>
<dbReference type="EMBL" id="VSRR010000709">
    <property type="protein sequence ID" value="MPC18775.1"/>
    <property type="molecule type" value="Genomic_DNA"/>
</dbReference>
<comment type="caution">
    <text evidence="1">The sequence shown here is derived from an EMBL/GenBank/DDBJ whole genome shotgun (WGS) entry which is preliminary data.</text>
</comment>
<protein>
    <submittedName>
        <fullName evidence="1">Uncharacterized protein</fullName>
    </submittedName>
</protein>
<evidence type="ECO:0000313" key="1">
    <source>
        <dbReference type="EMBL" id="MPC18775.1"/>
    </source>
</evidence>